<accession>A0ABT3E3B7</accession>
<keyword evidence="2" id="KW-1185">Reference proteome</keyword>
<dbReference type="Proteomes" id="UP001526225">
    <property type="component" value="Unassembled WGS sequence"/>
</dbReference>
<dbReference type="RefSeq" id="WP_213408163.1">
    <property type="nucleotide sequence ID" value="NZ_CP074441.1"/>
</dbReference>
<organism evidence="1 2">
    <name type="scientific">Weissella ceti</name>
    <dbReference type="NCBI Taxonomy" id="759620"/>
    <lineage>
        <taxon>Bacteria</taxon>
        <taxon>Bacillati</taxon>
        <taxon>Bacillota</taxon>
        <taxon>Bacilli</taxon>
        <taxon>Lactobacillales</taxon>
        <taxon>Lactobacillaceae</taxon>
        <taxon>Weissella</taxon>
    </lineage>
</organism>
<dbReference type="EMBL" id="JAOZFE010000002">
    <property type="protein sequence ID" value="MCW0952906.1"/>
    <property type="molecule type" value="Genomic_DNA"/>
</dbReference>
<sequence>MELLLNLNLEDNIIYKQEIYQDNGHHITRIVTLQGGVFILDQTSVTERFQCNYHYTLSDLGITPIYTLPSDDFIDVRI</sequence>
<comment type="caution">
    <text evidence="1">The sequence shown here is derived from an EMBL/GenBank/DDBJ whole genome shotgun (WGS) entry which is preliminary data.</text>
</comment>
<protein>
    <submittedName>
        <fullName evidence="1">Uncharacterized protein</fullName>
    </submittedName>
</protein>
<name>A0ABT3E3B7_9LACO</name>
<evidence type="ECO:0000313" key="1">
    <source>
        <dbReference type="EMBL" id="MCW0952906.1"/>
    </source>
</evidence>
<evidence type="ECO:0000313" key="2">
    <source>
        <dbReference type="Proteomes" id="UP001526225"/>
    </source>
</evidence>
<proteinExistence type="predicted"/>
<gene>
    <name evidence="1" type="ORF">OIT44_02325</name>
</gene>
<reference evidence="1 2" key="1">
    <citation type="submission" date="2022-10" db="EMBL/GenBank/DDBJ databases">
        <title>Weissella fermenti sp. nov., isolated from fermented cabbage.</title>
        <authorList>
            <person name="Lee J.K."/>
            <person name="Baek J.H."/>
            <person name="Choi D.G."/>
            <person name="Kim J.M."/>
            <person name="Jeon C.O."/>
        </authorList>
    </citation>
    <scope>NUCLEOTIDE SEQUENCE [LARGE SCALE GENOMIC DNA]</scope>
    <source>
        <strain evidence="1 2">KACC 18534</strain>
    </source>
</reference>